<dbReference type="Proteomes" id="UP000219050">
    <property type="component" value="Chromosome"/>
</dbReference>
<feature type="transmembrane region" description="Helical" evidence="7">
    <location>
        <begin position="398"/>
        <end position="419"/>
    </location>
</feature>
<feature type="transmembrane region" description="Helical" evidence="7">
    <location>
        <begin position="278"/>
        <end position="295"/>
    </location>
</feature>
<organism evidence="9 10">
    <name type="scientific">Pacificitalea manganoxidans</name>
    <dbReference type="NCBI Taxonomy" id="1411902"/>
    <lineage>
        <taxon>Bacteria</taxon>
        <taxon>Pseudomonadati</taxon>
        <taxon>Pseudomonadota</taxon>
        <taxon>Alphaproteobacteria</taxon>
        <taxon>Rhodobacterales</taxon>
        <taxon>Paracoccaceae</taxon>
        <taxon>Pacificitalea</taxon>
    </lineage>
</organism>
<dbReference type="AlphaFoldDB" id="A0A291LYB6"/>
<feature type="transmembrane region" description="Helical" evidence="7">
    <location>
        <begin position="307"/>
        <end position="328"/>
    </location>
</feature>
<dbReference type="NCBIfam" id="TIGR00786">
    <property type="entry name" value="dctM"/>
    <property type="match status" value="1"/>
</dbReference>
<keyword evidence="10" id="KW-1185">Reference proteome</keyword>
<feature type="transmembrane region" description="Helical" evidence="7">
    <location>
        <begin position="335"/>
        <end position="354"/>
    </location>
</feature>
<keyword evidence="3 7" id="KW-0997">Cell inner membrane</keyword>
<name>A0A291LYB6_9RHOB</name>
<protein>
    <recommendedName>
        <fullName evidence="7">TRAP transporter large permease protein</fullName>
    </recommendedName>
</protein>
<dbReference type="OrthoDB" id="9790209at2"/>
<comment type="similarity">
    <text evidence="7">Belongs to the TRAP transporter large permease family.</text>
</comment>
<proteinExistence type="inferred from homology"/>
<dbReference type="KEGG" id="cmag:CBW24_06490"/>
<keyword evidence="4 7" id="KW-0812">Transmembrane</keyword>
<feature type="transmembrane region" description="Helical" evidence="7">
    <location>
        <begin position="47"/>
        <end position="70"/>
    </location>
</feature>
<evidence type="ECO:0000256" key="7">
    <source>
        <dbReference type="RuleBase" id="RU369079"/>
    </source>
</evidence>
<feature type="transmembrane region" description="Helical" evidence="7">
    <location>
        <begin position="360"/>
        <end position="386"/>
    </location>
</feature>
<sequence length="429" mass="44948">MTAFLLVLSLIGFLVGGMPIGIAISLVAAGTMWVTVGPDLLPIFIQRFYSGTTTFTLLAIPFFIIAGNIMNLGGMTTRIFDLAQVFVGRVRGGLAHVNVISSTLFSGMSGSAVADAAGLGLIEVKAMKDAGYSAKYAAAITAVSSTIGPIIPPSIPFLIYASLANVSVGALFIAGLMPGLLMAGGLMIAIALAAKRKGLPKFERHLGLRESVRIIANALPALAMPVLVLGGLLLGLATATETAVLAAAYAFLIGTLFYRELSLRQIPQILWVSCKQTVQVMFIMAAAAPFGWVLVQQRIPNEIISGIVGLSVDPWVIILLINATVLVLGMFIEGAAVLVISVPILLPIAAMIGIDPVHLGVILVLNIMIGLVTPPVGLVLFTVAAVANVKVKDILDEAWPYILALMVVLIVISFSPGLVNWLPSKMGFN</sequence>
<evidence type="ECO:0000313" key="9">
    <source>
        <dbReference type="EMBL" id="ATI41681.1"/>
    </source>
</evidence>
<evidence type="ECO:0000256" key="4">
    <source>
        <dbReference type="ARBA" id="ARBA00022692"/>
    </source>
</evidence>
<dbReference type="RefSeq" id="WP_097373059.1">
    <property type="nucleotide sequence ID" value="NZ_CP021404.1"/>
</dbReference>
<feature type="transmembrane region" description="Helical" evidence="7">
    <location>
        <begin position="214"/>
        <end position="236"/>
    </location>
</feature>
<dbReference type="PANTHER" id="PTHR33362:SF2">
    <property type="entry name" value="TRAP TRANSPORTER LARGE PERMEASE PROTEIN"/>
    <property type="match status" value="1"/>
</dbReference>
<dbReference type="EMBL" id="CP021404">
    <property type="protein sequence ID" value="ATI41681.1"/>
    <property type="molecule type" value="Genomic_DNA"/>
</dbReference>
<evidence type="ECO:0000256" key="2">
    <source>
        <dbReference type="ARBA" id="ARBA00022475"/>
    </source>
</evidence>
<accession>A0A291LYB6</accession>
<comment type="function">
    <text evidence="7">Part of the tripartite ATP-independent periplasmic (TRAP) transport system.</text>
</comment>
<dbReference type="Pfam" id="PF06808">
    <property type="entry name" value="DctM"/>
    <property type="match status" value="1"/>
</dbReference>
<evidence type="ECO:0000259" key="8">
    <source>
        <dbReference type="Pfam" id="PF06808"/>
    </source>
</evidence>
<dbReference type="GO" id="GO:0005886">
    <property type="term" value="C:plasma membrane"/>
    <property type="evidence" value="ECO:0007669"/>
    <property type="project" value="UniProtKB-SubCell"/>
</dbReference>
<feature type="domain" description="TRAP C4-dicarboxylate transport system permease DctM subunit" evidence="8">
    <location>
        <begin position="8"/>
        <end position="417"/>
    </location>
</feature>
<dbReference type="GO" id="GO:0022857">
    <property type="term" value="F:transmembrane transporter activity"/>
    <property type="evidence" value="ECO:0007669"/>
    <property type="project" value="UniProtKB-UniRule"/>
</dbReference>
<evidence type="ECO:0000256" key="3">
    <source>
        <dbReference type="ARBA" id="ARBA00022519"/>
    </source>
</evidence>
<keyword evidence="7" id="KW-0813">Transport</keyword>
<gene>
    <name evidence="9" type="ORF">CBW24_06490</name>
</gene>
<dbReference type="InterPro" id="IPR004681">
    <property type="entry name" value="TRAP_DctM"/>
</dbReference>
<reference evidence="9 10" key="1">
    <citation type="submission" date="2017-05" db="EMBL/GenBank/DDBJ databases">
        <title>Comparative genomic and metabolic analysis of manganese-oxidizing mechanisms in Celeribater manganoxidans DY25T: its adaption to the environment of polymetallic nodule.</title>
        <authorList>
            <person name="Wang X."/>
        </authorList>
    </citation>
    <scope>NUCLEOTIDE SEQUENCE [LARGE SCALE GENOMIC DNA]</scope>
    <source>
        <strain evidence="9 10">DY25</strain>
    </source>
</reference>
<keyword evidence="2" id="KW-1003">Cell membrane</keyword>
<dbReference type="InterPro" id="IPR010656">
    <property type="entry name" value="DctM"/>
</dbReference>
<evidence type="ECO:0000313" key="10">
    <source>
        <dbReference type="Proteomes" id="UP000219050"/>
    </source>
</evidence>
<keyword evidence="5 7" id="KW-1133">Transmembrane helix</keyword>
<comment type="subunit">
    <text evidence="7">The complex comprises the extracytoplasmic solute receptor protein and the two transmembrane proteins.</text>
</comment>
<evidence type="ECO:0000256" key="1">
    <source>
        <dbReference type="ARBA" id="ARBA00004429"/>
    </source>
</evidence>
<feature type="transmembrane region" description="Helical" evidence="7">
    <location>
        <begin position="136"/>
        <end position="163"/>
    </location>
</feature>
<evidence type="ECO:0000256" key="5">
    <source>
        <dbReference type="ARBA" id="ARBA00022989"/>
    </source>
</evidence>
<comment type="subcellular location">
    <subcellularLocation>
        <location evidence="1 7">Cell inner membrane</location>
        <topology evidence="1 7">Multi-pass membrane protein</topology>
    </subcellularLocation>
</comment>
<comment type="caution">
    <text evidence="7">Lacks conserved residue(s) required for the propagation of feature annotation.</text>
</comment>
<evidence type="ECO:0000256" key="6">
    <source>
        <dbReference type="ARBA" id="ARBA00023136"/>
    </source>
</evidence>
<feature type="transmembrane region" description="Helical" evidence="7">
    <location>
        <begin position="242"/>
        <end position="258"/>
    </location>
</feature>
<dbReference type="PANTHER" id="PTHR33362">
    <property type="entry name" value="SIALIC ACID TRAP TRANSPORTER PERMEASE PROTEIN SIAT-RELATED"/>
    <property type="match status" value="1"/>
</dbReference>
<dbReference type="PIRSF" id="PIRSF006066">
    <property type="entry name" value="HI0050"/>
    <property type="match status" value="1"/>
</dbReference>
<feature type="transmembrane region" description="Helical" evidence="7">
    <location>
        <begin position="169"/>
        <end position="193"/>
    </location>
</feature>
<keyword evidence="6 7" id="KW-0472">Membrane</keyword>